<gene>
    <name evidence="1" type="ORF">PGLA1383_LOCUS1053</name>
</gene>
<dbReference type="Gene3D" id="3.30.360.10">
    <property type="entry name" value="Dihydrodipicolinate Reductase, domain 2"/>
    <property type="match status" value="1"/>
</dbReference>
<dbReference type="OrthoDB" id="446809at2759"/>
<proteinExistence type="predicted"/>
<evidence type="ECO:0008006" key="3">
    <source>
        <dbReference type="Google" id="ProtNLM"/>
    </source>
</evidence>
<reference evidence="1" key="1">
    <citation type="submission" date="2021-02" db="EMBL/GenBank/DDBJ databases">
        <authorList>
            <person name="Dougan E. K."/>
            <person name="Rhodes N."/>
            <person name="Thang M."/>
            <person name="Chan C."/>
        </authorList>
    </citation>
    <scope>NUCLEOTIDE SEQUENCE</scope>
</reference>
<comment type="caution">
    <text evidence="1">The sequence shown here is derived from an EMBL/GenBank/DDBJ whole genome shotgun (WGS) entry which is preliminary data.</text>
</comment>
<dbReference type="AlphaFoldDB" id="A0A813D5R8"/>
<name>A0A813D5R8_POLGL</name>
<protein>
    <recommendedName>
        <fullName evidence="3">Gfo/Idh/MocA-like oxidoreductase C-terminal domain-containing protein</fullName>
    </recommendedName>
</protein>
<dbReference type="Proteomes" id="UP000654075">
    <property type="component" value="Unassembled WGS sequence"/>
</dbReference>
<dbReference type="PANTHER" id="PTHR43377:SF1">
    <property type="entry name" value="BILIVERDIN REDUCTASE A"/>
    <property type="match status" value="1"/>
</dbReference>
<dbReference type="InterPro" id="IPR051450">
    <property type="entry name" value="Gfo/Idh/MocA_Oxidoreductases"/>
</dbReference>
<keyword evidence="2" id="KW-1185">Reference proteome</keyword>
<accession>A0A813D5R8</accession>
<evidence type="ECO:0000313" key="2">
    <source>
        <dbReference type="Proteomes" id="UP000654075"/>
    </source>
</evidence>
<evidence type="ECO:0000313" key="1">
    <source>
        <dbReference type="EMBL" id="CAE8582049.1"/>
    </source>
</evidence>
<dbReference type="EMBL" id="CAJNNV010000272">
    <property type="protein sequence ID" value="CAE8582049.1"/>
    <property type="molecule type" value="Genomic_DNA"/>
</dbReference>
<sequence>MALRQPRERWMGDAERDHAGERLWVGLGFIWSLASHLRASPVIWATLLSLADIFDSAVVRCTNGATISVQGVAALPFKSYTESTKQIDNKIFGTEGMLTYSGEDMHPDSGALILKRHDGKDQRFEGFYFENYSADGYGPESLKAFIDSCLGKPVFNGADAIVGLKAVQTIDAMYRSAKSGQPESVV</sequence>
<organism evidence="1 2">
    <name type="scientific">Polarella glacialis</name>
    <name type="common">Dinoflagellate</name>
    <dbReference type="NCBI Taxonomy" id="89957"/>
    <lineage>
        <taxon>Eukaryota</taxon>
        <taxon>Sar</taxon>
        <taxon>Alveolata</taxon>
        <taxon>Dinophyceae</taxon>
        <taxon>Suessiales</taxon>
        <taxon>Suessiaceae</taxon>
        <taxon>Polarella</taxon>
    </lineage>
</organism>
<dbReference type="PANTHER" id="PTHR43377">
    <property type="entry name" value="BILIVERDIN REDUCTASE A"/>
    <property type="match status" value="1"/>
</dbReference>